<dbReference type="Pfam" id="PF17921">
    <property type="entry name" value="Integrase_H2C2"/>
    <property type="match status" value="1"/>
</dbReference>
<keyword evidence="5" id="KW-1185">Reference proteome</keyword>
<name>A0AAQ3TWR4_PASNO</name>
<dbReference type="InterPro" id="IPR056924">
    <property type="entry name" value="SH3_Tf2-1"/>
</dbReference>
<sequence length="313" mass="36920">MDEEKLQKIHELLKIGKAPHFREDEKGTLWYKNLICIPNVDSIRKLILSEAHDTAYSIHPSSTKMYYDLKERFWWYSTKRAVAEYVAICDTYQRVKAEHQTRRFIAAIDEWKWKEITMDFNVGLPPTQKGYNSIWVVVDRLTKLSSQLEEVAVRSTARQEMQNAVTGEKQVFRPDIIQDAEQQLRIVRENLRVAQSRQRSYADVRRRELSFKVDDHVYLKVSPMREIRRFNMKGKLAPRYIGPFKILEKKGEVAYHLELPPSLSGVHDVFHVFQLKKCLRVPKEQAPLERIRGTRGSDLHRASSKNSRHMREN</sequence>
<gene>
    <name evidence="4" type="ORF">U9M48_028418</name>
</gene>
<feature type="compositionally biased region" description="Basic residues" evidence="1">
    <location>
        <begin position="302"/>
        <end position="313"/>
    </location>
</feature>
<feature type="domain" description="Tf2-1-like SH3-like" evidence="3">
    <location>
        <begin position="215"/>
        <end position="278"/>
    </location>
</feature>
<evidence type="ECO:0008006" key="6">
    <source>
        <dbReference type="Google" id="ProtNLM"/>
    </source>
</evidence>
<evidence type="ECO:0000256" key="1">
    <source>
        <dbReference type="SAM" id="MobiDB-lite"/>
    </source>
</evidence>
<accession>A0AAQ3TWR4</accession>
<feature type="region of interest" description="Disordered" evidence="1">
    <location>
        <begin position="290"/>
        <end position="313"/>
    </location>
</feature>
<dbReference type="AlphaFoldDB" id="A0AAQ3TWR4"/>
<evidence type="ECO:0000313" key="5">
    <source>
        <dbReference type="Proteomes" id="UP001341281"/>
    </source>
</evidence>
<protein>
    <recommendedName>
        <fullName evidence="6">Retrotransposon protein, putative, Ty3-gypsy subclass</fullName>
    </recommendedName>
</protein>
<dbReference type="Gene3D" id="1.10.340.70">
    <property type="match status" value="1"/>
</dbReference>
<dbReference type="PANTHER" id="PTHR45835:SF99">
    <property type="entry name" value="CHROMO DOMAIN-CONTAINING PROTEIN-RELATED"/>
    <property type="match status" value="1"/>
</dbReference>
<dbReference type="EMBL" id="CP144750">
    <property type="protein sequence ID" value="WVZ80988.1"/>
    <property type="molecule type" value="Genomic_DNA"/>
</dbReference>
<dbReference type="Proteomes" id="UP001341281">
    <property type="component" value="Chromosome 06"/>
</dbReference>
<feature type="compositionally biased region" description="Basic and acidic residues" evidence="1">
    <location>
        <begin position="290"/>
        <end position="301"/>
    </location>
</feature>
<reference evidence="4 5" key="1">
    <citation type="submission" date="2024-02" db="EMBL/GenBank/DDBJ databases">
        <title>High-quality chromosome-scale genome assembly of Pensacola bahiagrass (Paspalum notatum Flugge var. saurae).</title>
        <authorList>
            <person name="Vega J.M."/>
            <person name="Podio M."/>
            <person name="Orjuela J."/>
            <person name="Siena L.A."/>
            <person name="Pessino S.C."/>
            <person name="Combes M.C."/>
            <person name="Mariac C."/>
            <person name="Albertini E."/>
            <person name="Pupilli F."/>
            <person name="Ortiz J.P.A."/>
            <person name="Leblanc O."/>
        </authorList>
    </citation>
    <scope>NUCLEOTIDE SEQUENCE [LARGE SCALE GENOMIC DNA]</scope>
    <source>
        <strain evidence="4">R1</strain>
        <tissue evidence="4">Leaf</tissue>
    </source>
</reference>
<evidence type="ECO:0000313" key="4">
    <source>
        <dbReference type="EMBL" id="WVZ80988.1"/>
    </source>
</evidence>
<dbReference type="Pfam" id="PF24626">
    <property type="entry name" value="SH3_Tf2-1"/>
    <property type="match status" value="1"/>
</dbReference>
<dbReference type="InterPro" id="IPR041588">
    <property type="entry name" value="Integrase_H2C2"/>
</dbReference>
<dbReference type="PANTHER" id="PTHR45835">
    <property type="entry name" value="YALI0A06105P"/>
    <property type="match status" value="1"/>
</dbReference>
<proteinExistence type="predicted"/>
<feature type="domain" description="Integrase zinc-binding" evidence="2">
    <location>
        <begin position="42"/>
        <end position="97"/>
    </location>
</feature>
<organism evidence="4 5">
    <name type="scientific">Paspalum notatum var. saurae</name>
    <dbReference type="NCBI Taxonomy" id="547442"/>
    <lineage>
        <taxon>Eukaryota</taxon>
        <taxon>Viridiplantae</taxon>
        <taxon>Streptophyta</taxon>
        <taxon>Embryophyta</taxon>
        <taxon>Tracheophyta</taxon>
        <taxon>Spermatophyta</taxon>
        <taxon>Magnoliopsida</taxon>
        <taxon>Liliopsida</taxon>
        <taxon>Poales</taxon>
        <taxon>Poaceae</taxon>
        <taxon>PACMAD clade</taxon>
        <taxon>Panicoideae</taxon>
        <taxon>Andropogonodae</taxon>
        <taxon>Paspaleae</taxon>
        <taxon>Paspalinae</taxon>
        <taxon>Paspalum</taxon>
    </lineage>
</organism>
<evidence type="ECO:0000259" key="3">
    <source>
        <dbReference type="Pfam" id="PF24626"/>
    </source>
</evidence>
<evidence type="ECO:0000259" key="2">
    <source>
        <dbReference type="Pfam" id="PF17921"/>
    </source>
</evidence>